<keyword evidence="4" id="KW-0238">DNA-binding</keyword>
<dbReference type="PANTHER" id="PTHR48111">
    <property type="entry name" value="REGULATOR OF RPOS"/>
    <property type="match status" value="1"/>
</dbReference>
<dbReference type="OrthoDB" id="3190595at2"/>
<dbReference type="GO" id="GO:0006355">
    <property type="term" value="P:regulation of DNA-templated transcription"/>
    <property type="evidence" value="ECO:0007669"/>
    <property type="project" value="TreeGrafter"/>
</dbReference>
<evidence type="ECO:0000259" key="7">
    <source>
        <dbReference type="PROSITE" id="PS50110"/>
    </source>
</evidence>
<reference evidence="10" key="1">
    <citation type="journal article" date="2013" name="Genome Announc.">
        <title>Whole-Genome Sequencing of Lactobacillus shenzhenensis Strain LY-73T.</title>
        <authorList>
            <person name="Lin Z."/>
            <person name="Liu Z."/>
            <person name="Yang R."/>
            <person name="Zou Y."/>
            <person name="Wan D."/>
            <person name="Chen J."/>
            <person name="Guo M."/>
            <person name="Zhao J."/>
            <person name="Fang C."/>
            <person name="Yang R."/>
            <person name="Liu F."/>
        </authorList>
    </citation>
    <scope>NUCLEOTIDE SEQUENCE [LARGE SCALE GENOMIC DNA]</scope>
    <source>
        <strain evidence="10">LY-73</strain>
    </source>
</reference>
<dbReference type="HOGENOM" id="CLU_000445_14_2_9"/>
<proteinExistence type="predicted"/>
<dbReference type="eggNOG" id="COG3279">
    <property type="taxonomic scope" value="Bacteria"/>
</dbReference>
<dbReference type="Gene3D" id="2.40.50.1020">
    <property type="entry name" value="LytTr DNA-binding domain"/>
    <property type="match status" value="1"/>
</dbReference>
<gene>
    <name evidence="9" type="primary">czcR</name>
    <name evidence="9" type="ORF">L248_0917</name>
</gene>
<dbReference type="GO" id="GO:0000976">
    <property type="term" value="F:transcription cis-regulatory region binding"/>
    <property type="evidence" value="ECO:0007669"/>
    <property type="project" value="TreeGrafter"/>
</dbReference>
<feature type="domain" description="Response regulatory" evidence="7">
    <location>
        <begin position="2"/>
        <end position="117"/>
    </location>
</feature>
<evidence type="ECO:0000256" key="6">
    <source>
        <dbReference type="PROSITE-ProRule" id="PRU00169"/>
    </source>
</evidence>
<dbReference type="InterPro" id="IPR001789">
    <property type="entry name" value="Sig_transdc_resp-reg_receiver"/>
</dbReference>
<dbReference type="PROSITE" id="PS50110">
    <property type="entry name" value="RESPONSE_REGULATORY"/>
    <property type="match status" value="1"/>
</dbReference>
<dbReference type="RefSeq" id="WP_022530249.1">
    <property type="nucleotide sequence ID" value="NZ_KI271597.1"/>
</dbReference>
<keyword evidence="2" id="KW-0902">Two-component regulatory system</keyword>
<keyword evidence="10" id="KW-1185">Reference proteome</keyword>
<evidence type="ECO:0000256" key="3">
    <source>
        <dbReference type="ARBA" id="ARBA00023015"/>
    </source>
</evidence>
<dbReference type="SUPFAM" id="SSF52172">
    <property type="entry name" value="CheY-like"/>
    <property type="match status" value="1"/>
</dbReference>
<dbReference type="Gene3D" id="3.40.50.2300">
    <property type="match status" value="1"/>
</dbReference>
<name>U4TI78_9LACO</name>
<dbReference type="GO" id="GO:0032993">
    <property type="term" value="C:protein-DNA complex"/>
    <property type="evidence" value="ECO:0007669"/>
    <property type="project" value="TreeGrafter"/>
</dbReference>
<dbReference type="GO" id="GO:0005829">
    <property type="term" value="C:cytosol"/>
    <property type="evidence" value="ECO:0007669"/>
    <property type="project" value="TreeGrafter"/>
</dbReference>
<dbReference type="Pfam" id="PF04397">
    <property type="entry name" value="LytTR"/>
    <property type="match status" value="1"/>
</dbReference>
<evidence type="ECO:0000256" key="1">
    <source>
        <dbReference type="ARBA" id="ARBA00022553"/>
    </source>
</evidence>
<dbReference type="InterPro" id="IPR011006">
    <property type="entry name" value="CheY-like_superfamily"/>
</dbReference>
<dbReference type="PROSITE" id="PS50930">
    <property type="entry name" value="HTH_LYTTR"/>
    <property type="match status" value="1"/>
</dbReference>
<dbReference type="AlphaFoldDB" id="U4TI78"/>
<feature type="modified residue" description="4-aspartylphosphate" evidence="6">
    <location>
        <position position="54"/>
    </location>
</feature>
<feature type="domain" description="HTH LytTR-type" evidence="8">
    <location>
        <begin position="140"/>
        <end position="223"/>
    </location>
</feature>
<dbReference type="Proteomes" id="UP000030647">
    <property type="component" value="Unassembled WGS sequence"/>
</dbReference>
<sequence length="231" mass="25590">MQIGIIEDNPAMQQTLVTMLAQHDPPQTAHLFPSGEAFLFAWPDLPSLDLVLLDIKLPGMDGMAVAKQIRTKDAKLPLAFLSNYDDYVFDGYDVNALDYILKPITAEKLTKVLARAAATERPAFLVLPLAAGPTQVYLYDIMAVTVDGHYLTVITQQGQDRFKESLTNIRGQLDDRFITTHQAAVVNIDHIRTIGADTVTLTNGAAVPLARNRAAAVKQAFWDRFRKLARK</sequence>
<dbReference type="GO" id="GO:0000156">
    <property type="term" value="F:phosphorelay response regulator activity"/>
    <property type="evidence" value="ECO:0007669"/>
    <property type="project" value="TreeGrafter"/>
</dbReference>
<evidence type="ECO:0000256" key="4">
    <source>
        <dbReference type="ARBA" id="ARBA00023125"/>
    </source>
</evidence>
<dbReference type="SMART" id="SM00850">
    <property type="entry name" value="LytTR"/>
    <property type="match status" value="1"/>
</dbReference>
<dbReference type="PANTHER" id="PTHR48111:SF1">
    <property type="entry name" value="TWO-COMPONENT RESPONSE REGULATOR ORR33"/>
    <property type="match status" value="1"/>
</dbReference>
<evidence type="ECO:0000313" key="10">
    <source>
        <dbReference type="Proteomes" id="UP000030647"/>
    </source>
</evidence>
<dbReference type="InterPro" id="IPR039420">
    <property type="entry name" value="WalR-like"/>
</dbReference>
<accession>U4TI78</accession>
<evidence type="ECO:0000256" key="2">
    <source>
        <dbReference type="ARBA" id="ARBA00023012"/>
    </source>
</evidence>
<dbReference type="SMART" id="SM00448">
    <property type="entry name" value="REC"/>
    <property type="match status" value="1"/>
</dbReference>
<dbReference type="Pfam" id="PF00072">
    <property type="entry name" value="Response_reg"/>
    <property type="match status" value="1"/>
</dbReference>
<dbReference type="EMBL" id="KI271597">
    <property type="protein sequence ID" value="ERL64506.1"/>
    <property type="molecule type" value="Genomic_DNA"/>
</dbReference>
<organism evidence="9 10">
    <name type="scientific">Schleiferilactobacillus shenzhenensis LY-73</name>
    <dbReference type="NCBI Taxonomy" id="1231336"/>
    <lineage>
        <taxon>Bacteria</taxon>
        <taxon>Bacillati</taxon>
        <taxon>Bacillota</taxon>
        <taxon>Bacilli</taxon>
        <taxon>Lactobacillales</taxon>
        <taxon>Lactobacillaceae</taxon>
        <taxon>Schleiferilactobacillus</taxon>
    </lineage>
</organism>
<protein>
    <submittedName>
        <fullName evidence="9">CzcR</fullName>
    </submittedName>
</protein>
<keyword evidence="1 6" id="KW-0597">Phosphoprotein</keyword>
<dbReference type="STRING" id="1231336.L248_0917"/>
<keyword evidence="5" id="KW-0804">Transcription</keyword>
<dbReference type="InterPro" id="IPR007492">
    <property type="entry name" value="LytTR_DNA-bd_dom"/>
</dbReference>
<evidence type="ECO:0000256" key="5">
    <source>
        <dbReference type="ARBA" id="ARBA00023163"/>
    </source>
</evidence>
<evidence type="ECO:0000313" key="9">
    <source>
        <dbReference type="EMBL" id="ERL64506.1"/>
    </source>
</evidence>
<keyword evidence="3" id="KW-0805">Transcription regulation</keyword>
<evidence type="ECO:0000259" key="8">
    <source>
        <dbReference type="PROSITE" id="PS50930"/>
    </source>
</evidence>